<keyword evidence="3" id="KW-1185">Reference proteome</keyword>
<dbReference type="GeneID" id="36841123"/>
<evidence type="ECO:0000313" key="3">
    <source>
        <dbReference type="Proteomes" id="UP000249273"/>
    </source>
</evidence>
<dbReference type="KEGG" id="vg:36841123"/>
<name>A0A2U9QHT3_9POXV</name>
<keyword evidence="1" id="KW-0812">Transmembrane</keyword>
<evidence type="ECO:0000256" key="1">
    <source>
        <dbReference type="SAM" id="Phobius"/>
    </source>
</evidence>
<evidence type="ECO:0000313" key="2">
    <source>
        <dbReference type="EMBL" id="AWU47171.1"/>
    </source>
</evidence>
<dbReference type="EMBL" id="MH427217">
    <property type="protein sequence ID" value="AWU47171.1"/>
    <property type="molecule type" value="Genomic_DNA"/>
</dbReference>
<dbReference type="Proteomes" id="UP000249273">
    <property type="component" value="Segment"/>
</dbReference>
<organism evidence="2">
    <name type="scientific">Sea otter poxvirus</name>
    <dbReference type="NCBI Taxonomy" id="1416741"/>
    <lineage>
        <taxon>Viruses</taxon>
        <taxon>Varidnaviria</taxon>
        <taxon>Bamfordvirae</taxon>
        <taxon>Nucleocytoviricota</taxon>
        <taxon>Pokkesviricetes</taxon>
        <taxon>Chitovirales</taxon>
        <taxon>Poxviridae</taxon>
        <taxon>Chordopoxvirinae</taxon>
        <taxon>Mustelpoxvirus</taxon>
        <taxon>Mustelpoxvirus seaotterpox</taxon>
        <taxon>Sea otterpox virus</taxon>
    </lineage>
</organism>
<reference evidence="2" key="1">
    <citation type="submission" date="2018-05" db="EMBL/GenBank/DDBJ databases">
        <title>Complete Genome Sequence of a Novel Sea Otter Poxvirus.</title>
        <authorList>
            <person name="Jacob J.M."/>
            <person name="Subramaniam K."/>
            <person name="Tu S.-L."/>
            <person name="Nielsen O."/>
            <person name="Tuomi P.A."/>
            <person name="Upton C."/>
            <person name="Waltzek T.B."/>
        </authorList>
    </citation>
    <scope>NUCLEOTIDE SEQUENCE [LARGE SCALE GENOMIC DNA]</scope>
    <source>
        <strain evidence="2">ELK</strain>
    </source>
</reference>
<accession>A0A2U9QHT3</accession>
<protein>
    <submittedName>
        <fullName evidence="2">Uncharacterized protein</fullName>
    </submittedName>
</protein>
<keyword evidence="1" id="KW-0472">Membrane</keyword>
<proteinExistence type="predicted"/>
<feature type="transmembrane region" description="Helical" evidence="1">
    <location>
        <begin position="6"/>
        <end position="30"/>
    </location>
</feature>
<keyword evidence="1" id="KW-1133">Transmembrane helix</keyword>
<sequence length="221" mass="25003">MTSVVFAFVTVGVTACLVSIYISIMIRSYIKWLHNYMCVKEPKNTSNMPIQLNTYNLQVDYSPPMVRDHLHSGSSDSTEWDSDSESEYGAIYANSTRLSGRKITSGGKIISISPHCAPMITQEDECMDVSTDIDAIESDQQIIDTAFDFVDKLTENDVEGYVYENVYGTTKLNEMTQSLHGIPTLHMQNTNYKDVINELHREHNTNEVDNDFSVYDIPSNE</sequence>
<dbReference type="RefSeq" id="YP_009480664.1">
    <property type="nucleotide sequence ID" value="NC_037656.1"/>
</dbReference>
<gene>
    <name evidence="2" type="primary">SOPV-ELK-126</name>
</gene>